<evidence type="ECO:0000256" key="8">
    <source>
        <dbReference type="ARBA" id="ARBA00022692"/>
    </source>
</evidence>
<dbReference type="InterPro" id="IPR036927">
    <property type="entry name" value="Cyt_c_oxase-like_su1_sf"/>
</dbReference>
<proteinExistence type="inferred from homology"/>
<keyword evidence="10" id="KW-1278">Translocase</keyword>
<feature type="region of interest" description="Disordered" evidence="16">
    <location>
        <begin position="533"/>
        <end position="554"/>
    </location>
</feature>
<dbReference type="InterPro" id="IPR014241">
    <property type="entry name" value="Cyt_c_oxidase_su1_bac"/>
</dbReference>
<comment type="pathway">
    <text evidence="2">Energy metabolism; oxidative phosphorylation.</text>
</comment>
<feature type="transmembrane region" description="Helical" evidence="17">
    <location>
        <begin position="124"/>
        <end position="147"/>
    </location>
</feature>
<dbReference type="InterPro" id="IPR000883">
    <property type="entry name" value="Cyt_C_Oxase_1"/>
</dbReference>
<dbReference type="GO" id="GO:0020037">
    <property type="term" value="F:heme binding"/>
    <property type="evidence" value="ECO:0007669"/>
    <property type="project" value="InterPro"/>
</dbReference>
<comment type="similarity">
    <text evidence="3">Belongs to the heme-copper respiratory oxidase family.</text>
</comment>
<evidence type="ECO:0000256" key="3">
    <source>
        <dbReference type="ARBA" id="ARBA00009578"/>
    </source>
</evidence>
<sequence length="554" mass="60510">MAHGAAAGHGAHAHGEHDHHPTGWKRWVYSTNHKDIGTMYIVLSMIAALLGGLMSWYIRLELAEPGIQFIEDTQFYNVLVTAHGFLMVFFVVMPAMIGGFGNWFVPLMVGAPDMAFPRMNNISFWLTAAGLVLLVMSAFVGGGPGTGWTVYPPLSSIAYHPDAAVDFGILALHVAGAGSILGAINFIVTILNMRSPGMTMHRMPLFAWSILITAFLLLLALPVLAGALTMLLTDRNFGTHFYDPAGGGDPLLWQHLFWFFGHPEVYIIILPAFGIVSQLVSTFSRKPVFGYLGMAYAMSAIGVVGFIVWAHHMYTTGLGVNARAYFTTATLIIAVPTGIKIFSWLATMWGGSIDFKAPMLYAIGFIFLFVVGGVTGVALANAGIDFALHDTYYVVAHFHYVMAIAAIFAMFGGYYYWVGKMTGRQYNEGLAKAQFWLFFIGVNLLFFPQHFLGLAGMPRRIPDYPDVYAGWNMVSSFGALLTMLGTFMFYFIVFHTMRSGKPAEANPWGEGATTLEWTVPSPAPFHTHEVQPVISAGDHGNGGHGHGAHPRPAE</sequence>
<evidence type="ECO:0000256" key="16">
    <source>
        <dbReference type="SAM" id="MobiDB-lite"/>
    </source>
</evidence>
<evidence type="ECO:0000256" key="15">
    <source>
        <dbReference type="ARBA" id="ARBA00023136"/>
    </source>
</evidence>
<evidence type="ECO:0000256" key="1">
    <source>
        <dbReference type="ARBA" id="ARBA00004141"/>
    </source>
</evidence>
<evidence type="ECO:0000256" key="9">
    <source>
        <dbReference type="ARBA" id="ARBA00022723"/>
    </source>
</evidence>
<name>A0A380T986_9ZZZZ</name>
<keyword evidence="7" id="KW-0679">Respiratory chain</keyword>
<evidence type="ECO:0000256" key="17">
    <source>
        <dbReference type="SAM" id="Phobius"/>
    </source>
</evidence>
<dbReference type="GO" id="GO:0045277">
    <property type="term" value="C:respiratory chain complex IV"/>
    <property type="evidence" value="ECO:0007669"/>
    <property type="project" value="InterPro"/>
</dbReference>
<organism evidence="19">
    <name type="scientific">metagenome</name>
    <dbReference type="NCBI Taxonomy" id="256318"/>
    <lineage>
        <taxon>unclassified sequences</taxon>
        <taxon>metagenomes</taxon>
    </lineage>
</organism>
<keyword evidence="11" id="KW-0249">Electron transport</keyword>
<keyword evidence="12 17" id="KW-1133">Transmembrane helix</keyword>
<feature type="transmembrane region" description="Helical" evidence="17">
    <location>
        <begin position="429"/>
        <end position="448"/>
    </location>
</feature>
<dbReference type="GO" id="GO:0016491">
    <property type="term" value="F:oxidoreductase activity"/>
    <property type="evidence" value="ECO:0007669"/>
    <property type="project" value="UniProtKB-KW"/>
</dbReference>
<evidence type="ECO:0000256" key="14">
    <source>
        <dbReference type="ARBA" id="ARBA00023008"/>
    </source>
</evidence>
<dbReference type="PROSITE" id="PS00077">
    <property type="entry name" value="COX1_CUB"/>
    <property type="match status" value="1"/>
</dbReference>
<evidence type="ECO:0000259" key="18">
    <source>
        <dbReference type="PROSITE" id="PS50855"/>
    </source>
</evidence>
<dbReference type="PANTHER" id="PTHR10422:SF18">
    <property type="entry name" value="CYTOCHROME C OXIDASE SUBUNIT 1"/>
    <property type="match status" value="1"/>
</dbReference>
<evidence type="ECO:0000256" key="7">
    <source>
        <dbReference type="ARBA" id="ARBA00022660"/>
    </source>
</evidence>
<feature type="compositionally biased region" description="Low complexity" evidence="16">
    <location>
        <begin position="1"/>
        <end position="10"/>
    </location>
</feature>
<keyword evidence="14" id="KW-0186">Copper</keyword>
<keyword evidence="19" id="KW-0560">Oxidoreductase</keyword>
<feature type="transmembrane region" description="Helical" evidence="17">
    <location>
        <begin position="359"/>
        <end position="380"/>
    </location>
</feature>
<dbReference type="EC" id="7.1.1.9" evidence="4"/>
<gene>
    <name evidence="19" type="primary">ctaD</name>
    <name evidence="19" type="ORF">DF3PB_1100006</name>
</gene>
<dbReference type="PROSITE" id="PS50855">
    <property type="entry name" value="COX1"/>
    <property type="match status" value="1"/>
</dbReference>
<keyword evidence="8 17" id="KW-0812">Transmembrane</keyword>
<feature type="transmembrane region" description="Helical" evidence="17">
    <location>
        <begin position="36"/>
        <end position="58"/>
    </location>
</feature>
<keyword evidence="5" id="KW-0813">Transport</keyword>
<feature type="transmembrane region" description="Helical" evidence="17">
    <location>
        <begin position="288"/>
        <end position="312"/>
    </location>
</feature>
<dbReference type="Pfam" id="PF00115">
    <property type="entry name" value="COX1"/>
    <property type="match status" value="1"/>
</dbReference>
<evidence type="ECO:0000256" key="11">
    <source>
        <dbReference type="ARBA" id="ARBA00022982"/>
    </source>
</evidence>
<feature type="transmembrane region" description="Helical" evidence="17">
    <location>
        <begin position="468"/>
        <end position="493"/>
    </location>
</feature>
<feature type="domain" description="Cytochrome oxidase subunit I profile" evidence="18">
    <location>
        <begin position="27"/>
        <end position="535"/>
    </location>
</feature>
<keyword evidence="9" id="KW-0479">Metal-binding</keyword>
<dbReference type="FunFam" id="1.20.210.10:FF:000004">
    <property type="entry name" value="Cytochrome c oxidase subunit 1"/>
    <property type="match status" value="1"/>
</dbReference>
<evidence type="ECO:0000256" key="4">
    <source>
        <dbReference type="ARBA" id="ARBA00012949"/>
    </source>
</evidence>
<feature type="transmembrane region" description="Helical" evidence="17">
    <location>
        <begin position="167"/>
        <end position="193"/>
    </location>
</feature>
<feature type="region of interest" description="Disordered" evidence="16">
    <location>
        <begin position="1"/>
        <end position="20"/>
    </location>
</feature>
<evidence type="ECO:0000256" key="6">
    <source>
        <dbReference type="ARBA" id="ARBA00022617"/>
    </source>
</evidence>
<feature type="transmembrane region" description="Helical" evidence="17">
    <location>
        <begin position="392"/>
        <end position="417"/>
    </location>
</feature>
<keyword evidence="13" id="KW-0408">Iron</keyword>
<keyword evidence="15 17" id="KW-0472">Membrane</keyword>
<dbReference type="InterPro" id="IPR023615">
    <property type="entry name" value="Cyt_c_Oxase_su1_BS"/>
</dbReference>
<dbReference type="PRINTS" id="PR01165">
    <property type="entry name" value="CYCOXIDASEI"/>
</dbReference>
<evidence type="ECO:0000256" key="12">
    <source>
        <dbReference type="ARBA" id="ARBA00022989"/>
    </source>
</evidence>
<dbReference type="PANTHER" id="PTHR10422">
    <property type="entry name" value="CYTOCHROME C OXIDASE SUBUNIT 1"/>
    <property type="match status" value="1"/>
</dbReference>
<dbReference type="SUPFAM" id="SSF81442">
    <property type="entry name" value="Cytochrome c oxidase subunit I-like"/>
    <property type="match status" value="1"/>
</dbReference>
<dbReference type="NCBIfam" id="TIGR02891">
    <property type="entry name" value="CtaD_CoxA"/>
    <property type="match status" value="1"/>
</dbReference>
<comment type="subcellular location">
    <subcellularLocation>
        <location evidence="1">Membrane</location>
        <topology evidence="1">Multi-pass membrane protein</topology>
    </subcellularLocation>
</comment>
<dbReference type="InterPro" id="IPR023616">
    <property type="entry name" value="Cyt_c_oxase-like_su1_dom"/>
</dbReference>
<dbReference type="GO" id="GO:0006119">
    <property type="term" value="P:oxidative phosphorylation"/>
    <property type="evidence" value="ECO:0007669"/>
    <property type="project" value="UniProtKB-UniPathway"/>
</dbReference>
<evidence type="ECO:0000256" key="2">
    <source>
        <dbReference type="ARBA" id="ARBA00004673"/>
    </source>
</evidence>
<evidence type="ECO:0000256" key="10">
    <source>
        <dbReference type="ARBA" id="ARBA00022967"/>
    </source>
</evidence>
<evidence type="ECO:0000313" key="19">
    <source>
        <dbReference type="EMBL" id="SUS03732.1"/>
    </source>
</evidence>
<dbReference type="AlphaFoldDB" id="A0A380T986"/>
<dbReference type="GO" id="GO:0046872">
    <property type="term" value="F:metal ion binding"/>
    <property type="evidence" value="ECO:0007669"/>
    <property type="project" value="UniProtKB-KW"/>
</dbReference>
<feature type="transmembrane region" description="Helical" evidence="17">
    <location>
        <begin position="252"/>
        <end position="276"/>
    </location>
</feature>
<dbReference type="EMBL" id="UIDG01000014">
    <property type="protein sequence ID" value="SUS03732.1"/>
    <property type="molecule type" value="Genomic_DNA"/>
</dbReference>
<evidence type="ECO:0000256" key="13">
    <source>
        <dbReference type="ARBA" id="ARBA00023004"/>
    </source>
</evidence>
<accession>A0A380T986</accession>
<dbReference type="UniPathway" id="UPA00705"/>
<dbReference type="InterPro" id="IPR033944">
    <property type="entry name" value="Cyt_c_oxase_su1_dom"/>
</dbReference>
<feature type="transmembrane region" description="Helical" evidence="17">
    <location>
        <begin position="78"/>
        <end position="104"/>
    </location>
</feature>
<dbReference type="GO" id="GO:0015990">
    <property type="term" value="P:electron transport coupled proton transport"/>
    <property type="evidence" value="ECO:0007669"/>
    <property type="project" value="InterPro"/>
</dbReference>
<protein>
    <recommendedName>
        <fullName evidence="4">cytochrome-c oxidase</fullName>
        <ecNumber evidence="4">7.1.1.9</ecNumber>
    </recommendedName>
</protein>
<keyword evidence="6" id="KW-0349">Heme</keyword>
<dbReference type="Gene3D" id="1.20.210.10">
    <property type="entry name" value="Cytochrome c oxidase-like, subunit I domain"/>
    <property type="match status" value="1"/>
</dbReference>
<dbReference type="GO" id="GO:0022904">
    <property type="term" value="P:respiratory electron transport chain"/>
    <property type="evidence" value="ECO:0007669"/>
    <property type="project" value="TreeGrafter"/>
</dbReference>
<dbReference type="GO" id="GO:0004129">
    <property type="term" value="F:cytochrome-c oxidase activity"/>
    <property type="evidence" value="ECO:0007669"/>
    <property type="project" value="UniProtKB-EC"/>
</dbReference>
<reference evidence="19" key="1">
    <citation type="submission" date="2018-07" db="EMBL/GenBank/DDBJ databases">
        <authorList>
            <person name="Quirk P.G."/>
            <person name="Krulwich T.A."/>
        </authorList>
    </citation>
    <scope>NUCLEOTIDE SEQUENCE</scope>
</reference>
<feature type="transmembrane region" description="Helical" evidence="17">
    <location>
        <begin position="205"/>
        <end position="232"/>
    </location>
</feature>
<evidence type="ECO:0000256" key="5">
    <source>
        <dbReference type="ARBA" id="ARBA00022448"/>
    </source>
</evidence>
<feature type="transmembrane region" description="Helical" evidence="17">
    <location>
        <begin position="324"/>
        <end position="347"/>
    </location>
</feature>
<dbReference type="CDD" id="cd01663">
    <property type="entry name" value="Cyt_c_Oxidase_I"/>
    <property type="match status" value="1"/>
</dbReference>